<evidence type="ECO:0000313" key="3">
    <source>
        <dbReference type="EMBL" id="CUA68372.1"/>
    </source>
</evidence>
<proteinExistence type="predicted"/>
<feature type="region of interest" description="Disordered" evidence="2">
    <location>
        <begin position="465"/>
        <end position="493"/>
    </location>
</feature>
<feature type="compositionally biased region" description="Low complexity" evidence="2">
    <location>
        <begin position="16"/>
        <end position="27"/>
    </location>
</feature>
<gene>
    <name evidence="3" type="ORF">RSOLAG22IIIB_07887</name>
</gene>
<evidence type="ECO:0000256" key="1">
    <source>
        <dbReference type="SAM" id="Coils"/>
    </source>
</evidence>
<feature type="region of interest" description="Disordered" evidence="2">
    <location>
        <begin position="1"/>
        <end position="123"/>
    </location>
</feature>
<evidence type="ECO:0000256" key="2">
    <source>
        <dbReference type="SAM" id="MobiDB-lite"/>
    </source>
</evidence>
<dbReference type="EMBL" id="CYGV01000413">
    <property type="protein sequence ID" value="CUA68372.1"/>
    <property type="molecule type" value="Genomic_DNA"/>
</dbReference>
<feature type="compositionally biased region" description="Polar residues" evidence="2">
    <location>
        <begin position="54"/>
        <end position="72"/>
    </location>
</feature>
<reference evidence="3 4" key="1">
    <citation type="submission" date="2015-07" db="EMBL/GenBank/DDBJ databases">
        <authorList>
            <person name="Noorani M."/>
        </authorList>
    </citation>
    <scope>NUCLEOTIDE SEQUENCE [LARGE SCALE GENOMIC DNA]</scope>
    <source>
        <strain evidence="3">BBA 69670</strain>
    </source>
</reference>
<keyword evidence="4" id="KW-1185">Reference proteome</keyword>
<sequence length="537" mass="59559">MSRARSVTISVVSHAPRSSSPTPSTRSQEPNGVKQLKDRHRRMTVCGAYDGPRFQSSSPSDTESIKSTTFDSPEQCPPSPAWSFISGTSSTSSVKSVQFSESNDPMEPGQYAPNTPKPSPKPILKRREVNNARMTSLFDAEAPLMAARAAIDSVLHALVACVKEFKPPTELDFSATTEQQPLILADSIANKPFTEQRCKLAGLRLELTEIPTQGDEALEEKHRAATAAIDEALKRMNEYQAKLLKKASAISAVTESRIALDNLLDTLDEIVQSFQFPSELDFQAESEKNGMVLINTERNKQFMDQLRKLDRLRVWLEGILTFGNPDFEQKRDEAYAAVEDAIRDMQQHQHNLWKQSIAAEALDKLLRSVIAHVSEFEYPFTLDFPTNAGNGELSLLSTARNQKFVKQLHVLERFRDQLVKIETQGNEQLEKKRQGVSSAIGVSLQKLKKHQHELQEKAGTRIAIGTQAKTVSKPDEDPVRSRSRLTTTTAAQSKKIITSAQEVAFWTPGDLTPVEPPPATEGQETKPAKGSETPRSG</sequence>
<keyword evidence="1" id="KW-0175">Coiled coil</keyword>
<protein>
    <submittedName>
        <fullName evidence="3">Uncharacterized protein</fullName>
    </submittedName>
</protein>
<organism evidence="3 4">
    <name type="scientific">Rhizoctonia solani</name>
    <dbReference type="NCBI Taxonomy" id="456999"/>
    <lineage>
        <taxon>Eukaryota</taxon>
        <taxon>Fungi</taxon>
        <taxon>Dikarya</taxon>
        <taxon>Basidiomycota</taxon>
        <taxon>Agaricomycotina</taxon>
        <taxon>Agaricomycetes</taxon>
        <taxon>Cantharellales</taxon>
        <taxon>Ceratobasidiaceae</taxon>
        <taxon>Rhizoctonia</taxon>
    </lineage>
</organism>
<feature type="compositionally biased region" description="Low complexity" evidence="2">
    <location>
        <begin position="83"/>
        <end position="102"/>
    </location>
</feature>
<name>A0A0K6FQM0_9AGAM</name>
<evidence type="ECO:0000313" key="4">
    <source>
        <dbReference type="Proteomes" id="UP000044841"/>
    </source>
</evidence>
<feature type="compositionally biased region" description="Polar residues" evidence="2">
    <location>
        <begin position="1"/>
        <end position="11"/>
    </location>
</feature>
<accession>A0A0K6FQM0</accession>
<feature type="region of interest" description="Disordered" evidence="2">
    <location>
        <begin position="505"/>
        <end position="537"/>
    </location>
</feature>
<dbReference type="AlphaFoldDB" id="A0A0K6FQM0"/>
<dbReference type="Proteomes" id="UP000044841">
    <property type="component" value="Unassembled WGS sequence"/>
</dbReference>
<feature type="coiled-coil region" evidence="1">
    <location>
        <begin position="215"/>
        <end position="242"/>
    </location>
</feature>